<accession>H8GKU6</accession>
<organism evidence="13 14">
    <name type="scientific">Methylomicrobium album BG8</name>
    <dbReference type="NCBI Taxonomy" id="686340"/>
    <lineage>
        <taxon>Bacteria</taxon>
        <taxon>Pseudomonadati</taxon>
        <taxon>Pseudomonadota</taxon>
        <taxon>Gammaproteobacteria</taxon>
        <taxon>Methylococcales</taxon>
        <taxon>Methylococcaceae</taxon>
        <taxon>Methylomicrobium</taxon>
    </lineage>
</organism>
<evidence type="ECO:0000256" key="6">
    <source>
        <dbReference type="ARBA" id="ARBA00023122"/>
    </source>
</evidence>
<feature type="domain" description="CBS" evidence="11">
    <location>
        <begin position="216"/>
        <end position="277"/>
    </location>
</feature>
<feature type="domain" description="CBS" evidence="11">
    <location>
        <begin position="280"/>
        <end position="336"/>
    </location>
</feature>
<sequence>MMDIALIVILILINGLFAMSEMALVSSGKARLQKLADEHRPGAQAALKLHQEPSRFLSTVQVGITSVGILSGAVGEGALAEPLAVQFRQVAYLAPYAENLALAATVVSITYFSVVVGELVPKRLALLRPESIARVMAGPMNGLALVAAPLVWLLSASSNVLLRMIGAHKPRKVTVTNEEIKILMDIGSEAGVFHDQEGQLVSNVLKLDEQRVGAIMTPRKDIFIVDLEDDERAVKRLIADCPYAKAVVCRGGVENILGILHRSDLLKILMDGGEFDVGPVLRAPLYVPDSLMLPELLEFFREMHDEFALIVNEYGELEGLVTLSDVLKAIVGDLPSPEAEFDPDIVRRDDGSWLVDGSVSIVRLKSAIGMTGPFPGEAVTAFNTVGGFILFYLEKIPHVADHFVYDGWYFEVVDVDGTRIDKVLVANEKADLKNKRPAQ</sequence>
<evidence type="ECO:0000259" key="11">
    <source>
        <dbReference type="PROSITE" id="PS51371"/>
    </source>
</evidence>
<dbReference type="InterPro" id="IPR002550">
    <property type="entry name" value="CNNM"/>
</dbReference>
<dbReference type="SMART" id="SM01091">
    <property type="entry name" value="CorC_HlyC"/>
    <property type="match status" value="1"/>
</dbReference>
<dbReference type="eggNOG" id="COG1253">
    <property type="taxonomic scope" value="Bacteria"/>
</dbReference>
<evidence type="ECO:0000256" key="5">
    <source>
        <dbReference type="ARBA" id="ARBA00022989"/>
    </source>
</evidence>
<keyword evidence="7 9" id="KW-0472">Membrane</keyword>
<dbReference type="PANTHER" id="PTHR43099">
    <property type="entry name" value="UPF0053 PROTEIN YRKA"/>
    <property type="match status" value="1"/>
</dbReference>
<evidence type="ECO:0000256" key="8">
    <source>
        <dbReference type="PROSITE-ProRule" id="PRU00703"/>
    </source>
</evidence>
<reference evidence="13 14" key="1">
    <citation type="journal article" date="2013" name="Genome Announc.">
        <title>Genome Sequence of the Obligate Gammaproteobacterial Methanotroph Methylomicrobium album Strain BG8.</title>
        <authorList>
            <person name="Kits K.D."/>
            <person name="Kalyuzhnaya M.G."/>
            <person name="Klotz M.G."/>
            <person name="Jetten M.S."/>
            <person name="Op den Camp H.J."/>
            <person name="Vuilleumier S."/>
            <person name="Bringel F."/>
            <person name="Dispirito A.A."/>
            <person name="Murrell J.C."/>
            <person name="Bruce D."/>
            <person name="Cheng J.F."/>
            <person name="Copeland A."/>
            <person name="Goodwin L."/>
            <person name="Hauser L."/>
            <person name="Lajus A."/>
            <person name="Land M.L."/>
            <person name="Lapidus A."/>
            <person name="Lucas S."/>
            <person name="Medigue C."/>
            <person name="Pitluck S."/>
            <person name="Woyke T."/>
            <person name="Zeytun A."/>
            <person name="Stein L.Y."/>
        </authorList>
    </citation>
    <scope>NUCLEOTIDE SEQUENCE [LARGE SCALE GENOMIC DNA]</scope>
    <source>
        <strain evidence="13 14">BG8</strain>
    </source>
</reference>
<dbReference type="RefSeq" id="WP_005370997.1">
    <property type="nucleotide sequence ID" value="NZ_CM001475.1"/>
</dbReference>
<evidence type="ECO:0000256" key="3">
    <source>
        <dbReference type="ARBA" id="ARBA00022692"/>
    </source>
</evidence>
<feature type="transmembrane region" description="Helical" evidence="10">
    <location>
        <begin position="100"/>
        <end position="120"/>
    </location>
</feature>
<evidence type="ECO:0000256" key="7">
    <source>
        <dbReference type="ARBA" id="ARBA00023136"/>
    </source>
</evidence>
<dbReference type="Pfam" id="PF01595">
    <property type="entry name" value="CNNM"/>
    <property type="match status" value="1"/>
</dbReference>
<comment type="subcellular location">
    <subcellularLocation>
        <location evidence="1">Cell membrane</location>
        <topology evidence="1">Multi-pass membrane protein</topology>
    </subcellularLocation>
</comment>
<protein>
    <submittedName>
        <fullName evidence="13">CBS domain-containing protein</fullName>
    </submittedName>
</protein>
<keyword evidence="3 9" id="KW-0812">Transmembrane</keyword>
<proteinExistence type="predicted"/>
<evidence type="ECO:0000256" key="9">
    <source>
        <dbReference type="PROSITE-ProRule" id="PRU01193"/>
    </source>
</evidence>
<dbReference type="InterPro" id="IPR016169">
    <property type="entry name" value="FAD-bd_PCMH_sub2"/>
</dbReference>
<dbReference type="PROSITE" id="PS51371">
    <property type="entry name" value="CBS"/>
    <property type="match status" value="2"/>
</dbReference>
<dbReference type="InterPro" id="IPR036318">
    <property type="entry name" value="FAD-bd_PCMH-like_sf"/>
</dbReference>
<dbReference type="InterPro" id="IPR005170">
    <property type="entry name" value="Transptr-assoc_dom"/>
</dbReference>
<evidence type="ECO:0000256" key="4">
    <source>
        <dbReference type="ARBA" id="ARBA00022737"/>
    </source>
</evidence>
<dbReference type="CDD" id="cd04590">
    <property type="entry name" value="CBS_pair_CorC_HlyC_assoc"/>
    <property type="match status" value="1"/>
</dbReference>
<evidence type="ECO:0000256" key="10">
    <source>
        <dbReference type="SAM" id="Phobius"/>
    </source>
</evidence>
<evidence type="ECO:0000313" key="14">
    <source>
        <dbReference type="Proteomes" id="UP000005090"/>
    </source>
</evidence>
<dbReference type="EMBL" id="CM001475">
    <property type="protein sequence ID" value="EIC29268.1"/>
    <property type="molecule type" value="Genomic_DNA"/>
</dbReference>
<dbReference type="SUPFAM" id="SSF54631">
    <property type="entry name" value="CBS-domain pair"/>
    <property type="match status" value="1"/>
</dbReference>
<keyword evidence="4" id="KW-0677">Repeat</keyword>
<dbReference type="PROSITE" id="PS51846">
    <property type="entry name" value="CNNM"/>
    <property type="match status" value="1"/>
</dbReference>
<dbReference type="InterPro" id="IPR044751">
    <property type="entry name" value="Ion_transp-like_CBS"/>
</dbReference>
<keyword evidence="14" id="KW-1185">Reference proteome</keyword>
<evidence type="ECO:0000259" key="12">
    <source>
        <dbReference type="PROSITE" id="PS51846"/>
    </source>
</evidence>
<dbReference type="Gene3D" id="3.10.580.10">
    <property type="entry name" value="CBS-domain"/>
    <property type="match status" value="1"/>
</dbReference>
<keyword evidence="2" id="KW-1003">Cell membrane</keyword>
<evidence type="ECO:0000256" key="1">
    <source>
        <dbReference type="ARBA" id="ARBA00004651"/>
    </source>
</evidence>
<dbReference type="Gene3D" id="3.30.465.10">
    <property type="match status" value="1"/>
</dbReference>
<name>H8GKU6_METAL</name>
<keyword evidence="5 9" id="KW-1133">Transmembrane helix</keyword>
<evidence type="ECO:0000313" key="13">
    <source>
        <dbReference type="EMBL" id="EIC29268.1"/>
    </source>
</evidence>
<feature type="domain" description="CNNM transmembrane" evidence="12">
    <location>
        <begin position="1"/>
        <end position="197"/>
    </location>
</feature>
<dbReference type="SUPFAM" id="SSF56176">
    <property type="entry name" value="FAD-binding/transporter-associated domain-like"/>
    <property type="match status" value="1"/>
</dbReference>
<gene>
    <name evidence="13" type="ORF">Metal_1483</name>
</gene>
<dbReference type="STRING" id="686340.Metal_1483"/>
<dbReference type="GO" id="GO:0050660">
    <property type="term" value="F:flavin adenine dinucleotide binding"/>
    <property type="evidence" value="ECO:0007669"/>
    <property type="project" value="InterPro"/>
</dbReference>
<dbReference type="InterPro" id="IPR046342">
    <property type="entry name" value="CBS_dom_sf"/>
</dbReference>
<dbReference type="Pfam" id="PF03471">
    <property type="entry name" value="CorC_HlyC"/>
    <property type="match status" value="1"/>
</dbReference>
<dbReference type="PANTHER" id="PTHR43099:SF5">
    <property type="entry name" value="HLYC_CORC FAMILY TRANSPORTER"/>
    <property type="match status" value="1"/>
</dbReference>
<evidence type="ECO:0000256" key="2">
    <source>
        <dbReference type="ARBA" id="ARBA00022475"/>
    </source>
</evidence>
<dbReference type="HOGENOM" id="CLU_015237_4_0_6"/>
<feature type="transmembrane region" description="Helical" evidence="10">
    <location>
        <begin position="140"/>
        <end position="162"/>
    </location>
</feature>
<dbReference type="GO" id="GO:0005886">
    <property type="term" value="C:plasma membrane"/>
    <property type="evidence" value="ECO:0007669"/>
    <property type="project" value="UniProtKB-SubCell"/>
</dbReference>
<dbReference type="AlphaFoldDB" id="H8GKU6"/>
<keyword evidence="6 8" id="KW-0129">CBS domain</keyword>
<dbReference type="InterPro" id="IPR000644">
    <property type="entry name" value="CBS_dom"/>
</dbReference>
<dbReference type="Proteomes" id="UP000005090">
    <property type="component" value="Chromosome"/>
</dbReference>
<dbReference type="InterPro" id="IPR051676">
    <property type="entry name" value="UPF0053_domain"/>
</dbReference>
<dbReference type="Pfam" id="PF00571">
    <property type="entry name" value="CBS"/>
    <property type="match status" value="1"/>
</dbReference>